<evidence type="ECO:0000313" key="5">
    <source>
        <dbReference type="Proteomes" id="UP000323075"/>
    </source>
</evidence>
<evidence type="ECO:0000313" key="4">
    <source>
        <dbReference type="Proteomes" id="UP000296216"/>
    </source>
</evidence>
<reference evidence="3 5" key="2">
    <citation type="submission" date="2019-07" db="EMBL/GenBank/DDBJ databases">
        <title>Genomic Encyclopedia of Archaeal and Bacterial Type Strains, Phase II (KMG-II): from individual species to whole genera.</title>
        <authorList>
            <person name="Goeker M."/>
        </authorList>
    </citation>
    <scope>NUCLEOTIDE SEQUENCE [LARGE SCALE GENOMIC DNA]</scope>
    <source>
        <strain evidence="3 5">DSM 3754</strain>
    </source>
</reference>
<dbReference type="EMBL" id="CP038631">
    <property type="protein sequence ID" value="QCC45160.1"/>
    <property type="molecule type" value="Genomic_DNA"/>
</dbReference>
<dbReference type="GeneID" id="62884707"/>
<name>A0A4D6GTP2_HALS9</name>
<dbReference type="EMBL" id="VRYN01000003">
    <property type="protein sequence ID" value="TYO76270.1"/>
    <property type="molecule type" value="Genomic_DNA"/>
</dbReference>
<accession>A0A4D6GTP2</accession>
<evidence type="ECO:0000313" key="3">
    <source>
        <dbReference type="EMBL" id="TYO76270.1"/>
    </source>
</evidence>
<dbReference type="Pfam" id="PF20576">
    <property type="entry name" value="HEWD"/>
    <property type="match status" value="1"/>
</dbReference>
<proteinExistence type="predicted"/>
<organism evidence="2 4">
    <name type="scientific">Halobacterium salinarum (strain ATCC 33171 / DSM 3754 / JCM 8978 / NBRC 102687 / NCIMB 764 / 91-R6)</name>
    <dbReference type="NCBI Taxonomy" id="2597657"/>
    <lineage>
        <taxon>Archaea</taxon>
        <taxon>Methanobacteriati</taxon>
        <taxon>Methanobacteriota</taxon>
        <taxon>Stenosarchaea group</taxon>
        <taxon>Halobacteria</taxon>
        <taxon>Halobacteriales</taxon>
        <taxon>Halobacteriaceae</taxon>
        <taxon>Halobacterium</taxon>
    </lineage>
</organism>
<dbReference type="Proteomes" id="UP000296216">
    <property type="component" value="Chromosome"/>
</dbReference>
<reference evidence="2 4" key="1">
    <citation type="journal article" date="2019" name="Microbiol. Resour. Announc.">
        <title>The Genome Sequence of the Halobacterium salinarum Type Strain Is Closely Related to That of Laboratory Strains NRC-1 and R1.</title>
        <authorList>
            <person name="Pfeiffer F."/>
            <person name="Marchfelder A."/>
            <person name="Habermann B."/>
            <person name="Dyall-Smith M.L."/>
        </authorList>
    </citation>
    <scope>NUCLEOTIDE SEQUENCE [LARGE SCALE GENOMIC DNA]</scope>
    <source>
        <strain evidence="2">91-R6</strain>
        <strain evidence="4">ATCC 33171 / DSM 3754 / JCM 8978 / NBRC 102687 / NCIMB 764 / 91-R6</strain>
    </source>
</reference>
<dbReference type="AlphaFoldDB" id="A0A4D6GTP2"/>
<evidence type="ECO:0000313" key="2">
    <source>
        <dbReference type="EMBL" id="QCC45160.1"/>
    </source>
</evidence>
<feature type="domain" description="HEWD" evidence="1">
    <location>
        <begin position="2"/>
        <end position="50"/>
    </location>
</feature>
<sequence>MTDLRTPSERVCTRCGRHEHWSEDAHHWRIGDDAGRVHCIHAWDITASFPVVGNDTPATDGSA</sequence>
<dbReference type="InterPro" id="IPR046782">
    <property type="entry name" value="HEWD"/>
</dbReference>
<protein>
    <recommendedName>
        <fullName evidence="1">HEWD domain-containing protein</fullName>
    </recommendedName>
</protein>
<dbReference type="RefSeq" id="WP_136361476.1">
    <property type="nucleotide sequence ID" value="NZ_VRYN01000003.1"/>
</dbReference>
<gene>
    <name evidence="3" type="ORF">APQ99_01830</name>
    <name evidence="2" type="ORF">HBSAL_07545</name>
</gene>
<reference evidence="2" key="3">
    <citation type="journal article" name="MicrobiologyOpen">
        <title>Whole-genome comparison between the type strain of Halobacterium salinarum (DSM 3754(T)) and the laboratory strains R1 and NRC-1.</title>
        <authorList>
            <person name="Pfeiffer F."/>
            <person name="Losensky G."/>
            <person name="Marchfelder A."/>
            <person name="Habermann B."/>
            <person name="Dyall-Smith M."/>
        </authorList>
    </citation>
    <scope>NUCLEOTIDE SEQUENCE</scope>
    <source>
        <strain evidence="2">91-R6</strain>
    </source>
</reference>
<evidence type="ECO:0000259" key="1">
    <source>
        <dbReference type="Pfam" id="PF20576"/>
    </source>
</evidence>
<dbReference type="Proteomes" id="UP000323075">
    <property type="component" value="Unassembled WGS sequence"/>
</dbReference>